<evidence type="ECO:0000256" key="11">
    <source>
        <dbReference type="ARBA" id="ARBA00040923"/>
    </source>
</evidence>
<proteinExistence type="inferred from homology"/>
<evidence type="ECO:0000256" key="2">
    <source>
        <dbReference type="ARBA" id="ARBA00005369"/>
    </source>
</evidence>
<dbReference type="GO" id="GO:0032259">
    <property type="term" value="P:methylation"/>
    <property type="evidence" value="ECO:0007669"/>
    <property type="project" value="UniProtKB-KW"/>
</dbReference>
<dbReference type="Pfam" id="PF01135">
    <property type="entry name" value="PCMT"/>
    <property type="match status" value="1"/>
</dbReference>
<reference evidence="13" key="1">
    <citation type="submission" date="2023-07" db="EMBL/GenBank/DDBJ databases">
        <authorList>
            <consortium name="CYATHOMIX"/>
        </authorList>
    </citation>
    <scope>NUCLEOTIDE SEQUENCE</scope>
    <source>
        <strain evidence="13">N/A</strain>
    </source>
</reference>
<evidence type="ECO:0000256" key="6">
    <source>
        <dbReference type="ARBA" id="ARBA00022679"/>
    </source>
</evidence>
<evidence type="ECO:0000256" key="12">
    <source>
        <dbReference type="ARBA" id="ARBA00042126"/>
    </source>
</evidence>
<evidence type="ECO:0000256" key="1">
    <source>
        <dbReference type="ARBA" id="ARBA00004496"/>
    </source>
</evidence>
<comment type="caution">
    <text evidence="13">The sequence shown here is derived from an EMBL/GenBank/DDBJ whole genome shotgun (WGS) entry which is preliminary data.</text>
</comment>
<dbReference type="Gene3D" id="3.40.50.150">
    <property type="entry name" value="Vaccinia Virus protein VP39"/>
    <property type="match status" value="1"/>
</dbReference>
<evidence type="ECO:0000256" key="5">
    <source>
        <dbReference type="ARBA" id="ARBA00022603"/>
    </source>
</evidence>
<evidence type="ECO:0000256" key="9">
    <source>
        <dbReference type="ARBA" id="ARBA00031350"/>
    </source>
</evidence>
<keyword evidence="6" id="KW-0808">Transferase</keyword>
<dbReference type="PANTHER" id="PTHR11579">
    <property type="entry name" value="PROTEIN-L-ISOASPARTATE O-METHYLTRANSFERASE"/>
    <property type="match status" value="1"/>
</dbReference>
<evidence type="ECO:0000256" key="3">
    <source>
        <dbReference type="ARBA" id="ARBA00011890"/>
    </source>
</evidence>
<name>A0AA36DLX8_CYLNA</name>
<dbReference type="CDD" id="cd02440">
    <property type="entry name" value="AdoMet_MTases"/>
    <property type="match status" value="1"/>
</dbReference>
<evidence type="ECO:0000256" key="7">
    <source>
        <dbReference type="ARBA" id="ARBA00022691"/>
    </source>
</evidence>
<dbReference type="InterPro" id="IPR000682">
    <property type="entry name" value="PCMT"/>
</dbReference>
<dbReference type="EC" id="2.1.1.77" evidence="3"/>
<evidence type="ECO:0000313" key="13">
    <source>
        <dbReference type="EMBL" id="CAJ0588829.1"/>
    </source>
</evidence>
<comment type="similarity">
    <text evidence="2">Belongs to the methyltransferase superfamily. L-isoaspartyl/D-aspartyl protein methyltransferase family.</text>
</comment>
<dbReference type="AlphaFoldDB" id="A0AA36DLX8"/>
<comment type="catalytic activity">
    <reaction evidence="10">
        <text>[protein]-L-isoaspartate + S-adenosyl-L-methionine = [protein]-L-isoaspartate alpha-methyl ester + S-adenosyl-L-homocysteine</text>
        <dbReference type="Rhea" id="RHEA:12705"/>
        <dbReference type="Rhea" id="RHEA-COMP:12143"/>
        <dbReference type="Rhea" id="RHEA-COMP:12144"/>
        <dbReference type="ChEBI" id="CHEBI:57856"/>
        <dbReference type="ChEBI" id="CHEBI:59789"/>
        <dbReference type="ChEBI" id="CHEBI:90596"/>
        <dbReference type="ChEBI" id="CHEBI:90598"/>
        <dbReference type="EC" id="2.1.1.77"/>
    </reaction>
    <physiologicalReaction direction="left-to-right" evidence="10">
        <dbReference type="Rhea" id="RHEA:12706"/>
    </physiologicalReaction>
</comment>
<keyword evidence="5" id="KW-0489">Methyltransferase</keyword>
<dbReference type="FunFam" id="3.40.50.150:FF:000027">
    <property type="entry name" value="Protein-L-isoaspartate O-methyltransferase"/>
    <property type="match status" value="1"/>
</dbReference>
<gene>
    <name evidence="13" type="ORF">CYNAS_LOCUS812</name>
</gene>
<evidence type="ECO:0000256" key="10">
    <source>
        <dbReference type="ARBA" id="ARBA00035815"/>
    </source>
</evidence>
<evidence type="ECO:0000256" key="8">
    <source>
        <dbReference type="ARBA" id="ARBA00031323"/>
    </source>
</evidence>
<organism evidence="13 14">
    <name type="scientific">Cylicocyclus nassatus</name>
    <name type="common">Nematode worm</name>
    <dbReference type="NCBI Taxonomy" id="53992"/>
    <lineage>
        <taxon>Eukaryota</taxon>
        <taxon>Metazoa</taxon>
        <taxon>Ecdysozoa</taxon>
        <taxon>Nematoda</taxon>
        <taxon>Chromadorea</taxon>
        <taxon>Rhabditida</taxon>
        <taxon>Rhabditina</taxon>
        <taxon>Rhabditomorpha</taxon>
        <taxon>Strongyloidea</taxon>
        <taxon>Strongylidae</taxon>
        <taxon>Cylicocyclus</taxon>
    </lineage>
</organism>
<dbReference type="NCBIfam" id="TIGR00080">
    <property type="entry name" value="pimt"/>
    <property type="match status" value="1"/>
</dbReference>
<sequence>MRFLEHSLLSQLSQIHGCKKTTAEIVRNFEKSNTWQNIALLLVIDRWPLRLNTEELISLNLKPKCAGHTYTHAHRQMAIRRCVTSSFRLIYKWRRVIVVQEAIRSNSRMAWRSSGNTNEELVRNLEKAGIFSSARVREAMLATDRGDFAPRGPYMDQPQGIGYNATISAPHMHAAALEYLKNHLVDGAYALDVGSGSGYLTVCMALMIGRNGKVIGIEHIPELVELSKENTRKHHADLLDNGQIRFIEGDGRKGYETDRKYDAIHVGAAAETIPQPLIDQLAEGGRMLIPVGREHGNQVFLQVDKIDGNVTQKVIEHVIYVPLTSKSHQLGRYEL</sequence>
<keyword evidence="4" id="KW-0963">Cytoplasm</keyword>
<accession>A0AA36DLX8</accession>
<evidence type="ECO:0000313" key="14">
    <source>
        <dbReference type="Proteomes" id="UP001176961"/>
    </source>
</evidence>
<dbReference type="GO" id="GO:0005737">
    <property type="term" value="C:cytoplasm"/>
    <property type="evidence" value="ECO:0007669"/>
    <property type="project" value="UniProtKB-SubCell"/>
</dbReference>
<dbReference type="GO" id="GO:0004719">
    <property type="term" value="F:protein-L-isoaspartate (D-aspartate) O-methyltransferase activity"/>
    <property type="evidence" value="ECO:0007669"/>
    <property type="project" value="UniProtKB-EC"/>
</dbReference>
<keyword evidence="14" id="KW-1185">Reference proteome</keyword>
<dbReference type="InterPro" id="IPR029063">
    <property type="entry name" value="SAM-dependent_MTases_sf"/>
</dbReference>
<keyword evidence="7" id="KW-0949">S-adenosyl-L-methionine</keyword>
<dbReference type="EMBL" id="CATQJL010000001">
    <property type="protein sequence ID" value="CAJ0588829.1"/>
    <property type="molecule type" value="Genomic_DNA"/>
</dbReference>
<dbReference type="SUPFAM" id="SSF53335">
    <property type="entry name" value="S-adenosyl-L-methionine-dependent methyltransferases"/>
    <property type="match status" value="1"/>
</dbReference>
<comment type="subcellular location">
    <subcellularLocation>
        <location evidence="1">Cytoplasm</location>
    </subcellularLocation>
</comment>
<evidence type="ECO:0000256" key="4">
    <source>
        <dbReference type="ARBA" id="ARBA00022490"/>
    </source>
</evidence>
<dbReference type="PANTHER" id="PTHR11579:SF0">
    <property type="entry name" value="PROTEIN-L-ISOASPARTATE(D-ASPARTATE) O-METHYLTRANSFERASE"/>
    <property type="match status" value="1"/>
</dbReference>
<protein>
    <recommendedName>
        <fullName evidence="11">Protein-L-isoaspartate(D-aspartate) O-methyltransferase</fullName>
        <ecNumber evidence="3">2.1.1.77</ecNumber>
    </recommendedName>
    <alternativeName>
        <fullName evidence="9">L-isoaspartyl protein carboxyl methyltransferase</fullName>
    </alternativeName>
    <alternativeName>
        <fullName evidence="12">Protein L-isoaspartyl/D-aspartyl methyltransferase</fullName>
    </alternativeName>
    <alternativeName>
        <fullName evidence="8">Protein-beta-aspartate methyltransferase</fullName>
    </alternativeName>
</protein>
<dbReference type="Proteomes" id="UP001176961">
    <property type="component" value="Unassembled WGS sequence"/>
</dbReference>